<reference evidence="5" key="1">
    <citation type="journal article" date="2024" name="J. Gen. Virol.">
        <title>Novel phages of Pseudomonas syringae unveil numerous potential auxiliary metabolic genes.</title>
        <authorList>
            <person name="Feltin C."/>
            <person name="Garneau J.R."/>
            <person name="Morris C.E."/>
            <person name="Berard A."/>
            <person name="Torres-Barcelo C."/>
        </authorList>
    </citation>
    <scope>NUCLEOTIDE SEQUENCE</scope>
</reference>
<gene>
    <name evidence="5" type="ORF">Nican01_00087</name>
</gene>
<dbReference type="InterPro" id="IPR013520">
    <property type="entry name" value="Ribonucl_H"/>
</dbReference>
<dbReference type="InterPro" id="IPR012337">
    <property type="entry name" value="RNaseH-like_sf"/>
</dbReference>
<accession>A0AAU6W069</accession>
<evidence type="ECO:0000259" key="4">
    <source>
        <dbReference type="SMART" id="SM00479"/>
    </source>
</evidence>
<dbReference type="Pfam" id="PF00929">
    <property type="entry name" value="RNase_T"/>
    <property type="match status" value="1"/>
</dbReference>
<protein>
    <submittedName>
        <fullName evidence="5">DNA polymerase III subunit epsilon</fullName>
    </submittedName>
</protein>
<keyword evidence="2" id="KW-0378">Hydrolase</keyword>
<dbReference type="SUPFAM" id="SSF53098">
    <property type="entry name" value="Ribonuclease H-like"/>
    <property type="match status" value="1"/>
</dbReference>
<dbReference type="InterPro" id="IPR036397">
    <property type="entry name" value="RNaseH_sf"/>
</dbReference>
<dbReference type="PANTHER" id="PTHR30231:SF4">
    <property type="entry name" value="PROTEIN NEN2"/>
    <property type="match status" value="1"/>
</dbReference>
<keyword evidence="1" id="KW-0540">Nuclease</keyword>
<dbReference type="Gene3D" id="3.30.420.10">
    <property type="entry name" value="Ribonuclease H-like superfamily/Ribonuclease H"/>
    <property type="match status" value="1"/>
</dbReference>
<feature type="domain" description="Exonuclease" evidence="4">
    <location>
        <begin position="5"/>
        <end position="182"/>
    </location>
</feature>
<name>A0AAU6W069_9CAUD</name>
<evidence type="ECO:0000256" key="1">
    <source>
        <dbReference type="ARBA" id="ARBA00022722"/>
    </source>
</evidence>
<dbReference type="PANTHER" id="PTHR30231">
    <property type="entry name" value="DNA POLYMERASE III SUBUNIT EPSILON"/>
    <property type="match status" value="1"/>
</dbReference>
<dbReference type="CDD" id="cd06127">
    <property type="entry name" value="DEDDh"/>
    <property type="match status" value="1"/>
</dbReference>
<proteinExistence type="predicted"/>
<evidence type="ECO:0000256" key="3">
    <source>
        <dbReference type="ARBA" id="ARBA00022839"/>
    </source>
</evidence>
<dbReference type="GO" id="GO:0003676">
    <property type="term" value="F:nucleic acid binding"/>
    <property type="evidence" value="ECO:0007669"/>
    <property type="project" value="InterPro"/>
</dbReference>
<organism evidence="5">
    <name type="scientific">Pseudomonas phage Nican01</name>
    <dbReference type="NCBI Taxonomy" id="3138540"/>
    <lineage>
        <taxon>Viruses</taxon>
        <taxon>Duplodnaviria</taxon>
        <taxon>Heunggongvirae</taxon>
        <taxon>Uroviricota</taxon>
        <taxon>Caudoviricetes</taxon>
        <taxon>Nickievirus</taxon>
    </lineage>
</organism>
<dbReference type="GO" id="GO:0008408">
    <property type="term" value="F:3'-5' exonuclease activity"/>
    <property type="evidence" value="ECO:0007669"/>
    <property type="project" value="TreeGrafter"/>
</dbReference>
<dbReference type="SMART" id="SM00479">
    <property type="entry name" value="EXOIII"/>
    <property type="match status" value="1"/>
</dbReference>
<evidence type="ECO:0000313" key="5">
    <source>
        <dbReference type="EMBL" id="XAI70100.1"/>
    </source>
</evidence>
<sequence length="188" mass="20937">MAWKVVTIGDTETTGLKQEDGHRIIEVALSVWAFNTLTGEKRKLGKPYIQRINPERPIDAGAEAVHKISLADLRGKPKWKQVAPIVSKILSRTDIFIAHNAAFDAPFLALELLRVKEPMPNFDVYCTMENGRKATAMGKVPNLGELAYACGFEYDTDAAHSALYDTELLENCYWVGVERGLFKSPAEI</sequence>
<evidence type="ECO:0000256" key="2">
    <source>
        <dbReference type="ARBA" id="ARBA00022801"/>
    </source>
</evidence>
<keyword evidence="3" id="KW-0269">Exonuclease</keyword>
<dbReference type="EMBL" id="PP179318">
    <property type="protein sequence ID" value="XAI70100.1"/>
    <property type="molecule type" value="Genomic_DNA"/>
</dbReference>